<dbReference type="EMBL" id="LGRN01000624">
    <property type="protein sequence ID" value="OJD11050.1"/>
    <property type="molecule type" value="Genomic_DNA"/>
</dbReference>
<dbReference type="Proteomes" id="UP000182235">
    <property type="component" value="Unassembled WGS sequence"/>
</dbReference>
<proteinExistence type="predicted"/>
<reference evidence="1 2" key="1">
    <citation type="submission" date="2015-07" db="EMBL/GenBank/DDBJ databases">
        <title>Emmonsia species relationships and genome sequence.</title>
        <authorList>
            <consortium name="The Broad Institute Genomics Platform"/>
            <person name="Cuomo C.A."/>
            <person name="Munoz J.F."/>
            <person name="Imamovic A."/>
            <person name="Priest M.E."/>
            <person name="Young S."/>
            <person name="Clay O.K."/>
            <person name="McEwen J.G."/>
        </authorList>
    </citation>
    <scope>NUCLEOTIDE SEQUENCE [LARGE SCALE GENOMIC DNA]</scope>
    <source>
        <strain evidence="1 2">UAMH 9510</strain>
    </source>
</reference>
<dbReference type="VEuPathDB" id="FungiDB:AJ78_08100"/>
<organism evidence="1 2">
    <name type="scientific">Emergomyces pasteurianus Ep9510</name>
    <dbReference type="NCBI Taxonomy" id="1447872"/>
    <lineage>
        <taxon>Eukaryota</taxon>
        <taxon>Fungi</taxon>
        <taxon>Dikarya</taxon>
        <taxon>Ascomycota</taxon>
        <taxon>Pezizomycotina</taxon>
        <taxon>Eurotiomycetes</taxon>
        <taxon>Eurotiomycetidae</taxon>
        <taxon>Onygenales</taxon>
        <taxon>Ajellomycetaceae</taxon>
        <taxon>Emergomyces</taxon>
    </lineage>
</organism>
<name>A0A1J9P5A2_9EURO</name>
<dbReference type="OrthoDB" id="4188438at2759"/>
<comment type="caution">
    <text evidence="1">The sequence shown here is derived from an EMBL/GenBank/DDBJ whole genome shotgun (WGS) entry which is preliminary data.</text>
</comment>
<evidence type="ECO:0000313" key="1">
    <source>
        <dbReference type="EMBL" id="OJD11050.1"/>
    </source>
</evidence>
<dbReference type="AlphaFoldDB" id="A0A1J9P5A2"/>
<accession>A0A1J9P5A2</accession>
<keyword evidence="2" id="KW-1185">Reference proteome</keyword>
<dbReference type="STRING" id="1447872.A0A1J9P5A2"/>
<evidence type="ECO:0000313" key="2">
    <source>
        <dbReference type="Proteomes" id="UP000182235"/>
    </source>
</evidence>
<protein>
    <submittedName>
        <fullName evidence="1">Uncharacterized protein</fullName>
    </submittedName>
</protein>
<sequence length="331" mass="37605">MGLYCDDAQNETPYRFVDPSRIESDFAERKQKAFRREMNAAQRNTSDATLNNCVSSSQSFPYKDPTSPSINSVDLQTEFHTSSQSLAMVSLLFFIYLRSAANPGKENPITGNSKPLFQSTLKDDARDIQSQFYPYSIGEADYYSDYPDIRGDVCRGDDVPLAFIVFISEPVLQKQLEYLKDHSPYLKDIHRAFSEARVEGPMALPYALCLVKILRQRAWEQLSMKRLNDTIHFLSMRLRALLSTPLLYTSRGRISRVSLLFGRQVFRRGVVCGVAECWRPVTVSNFVLDDNLTVTLHFDGTNSYKVPNELWNGSDPLRFDVVDPASIFGVA</sequence>
<gene>
    <name evidence="1" type="ORF">AJ78_08100</name>
</gene>